<dbReference type="Proteomes" id="UP000653343">
    <property type="component" value="Unassembled WGS sequence"/>
</dbReference>
<reference evidence="4" key="1">
    <citation type="journal article" date="2019" name="Int. J. Syst. Evol. Microbiol.">
        <title>The Global Catalogue of Microorganisms (GCM) 10K type strain sequencing project: providing services to taxonomists for standard genome sequencing and annotation.</title>
        <authorList>
            <consortium name="The Broad Institute Genomics Platform"/>
            <consortium name="The Broad Institute Genome Sequencing Center for Infectious Disease"/>
            <person name="Wu L."/>
            <person name="Ma J."/>
        </authorList>
    </citation>
    <scope>NUCLEOTIDE SEQUENCE [LARGE SCALE GENOMIC DNA]</scope>
    <source>
        <strain evidence="4">KCTC 23917</strain>
    </source>
</reference>
<feature type="domain" description="Inositolphosphotransferase Aur1/Ipt1" evidence="2">
    <location>
        <begin position="36"/>
        <end position="188"/>
    </location>
</feature>
<evidence type="ECO:0000313" key="4">
    <source>
        <dbReference type="Proteomes" id="UP000653343"/>
    </source>
</evidence>
<comment type="caution">
    <text evidence="3">The sequence shown here is derived from an EMBL/GenBank/DDBJ whole genome shotgun (WGS) entry which is preliminary data.</text>
</comment>
<feature type="transmembrane region" description="Helical" evidence="1">
    <location>
        <begin position="7"/>
        <end position="26"/>
    </location>
</feature>
<evidence type="ECO:0000256" key="1">
    <source>
        <dbReference type="SAM" id="Phobius"/>
    </source>
</evidence>
<evidence type="ECO:0000259" key="2">
    <source>
        <dbReference type="Pfam" id="PF14378"/>
    </source>
</evidence>
<sequence>MRHADRHLLLNALSFSLIYHCTNWLAVRSGAQQHVMLAAEQDLPFIAWMILPYSLSLLFFALPFWLARKRDDLPSIRHISHRFLLATTLAGMVFLWWPLRQQHTIPSGDVSFGIFYQWLHSVDQPYNQLPSLHVVYACLGWYFIRPALRLQWQRLLLDGAALLLVASTLFTYQHHLADVVSGIALAACCLRWRFDATKPGVALYYGLAAAWAGNLGIYSGQWWLLYPAFSWLLVARAYQHHRANFLNKQNGKFSWQSWLLYAPYLLSYRISWSVQRFLLRPDIQPRHISAQWMTGPRLSAAEARRLPAGIVVVDCSAELSEQPVIMSRVAAGELTYLYIPMLDIVQPDAAVCDALFVTLQPALKQGKTIYLHCAMGFHRCRLITARLQETS</sequence>
<dbReference type="EMBL" id="BMYU01000001">
    <property type="protein sequence ID" value="GGX33171.1"/>
    <property type="molecule type" value="Genomic_DNA"/>
</dbReference>
<dbReference type="Pfam" id="PF14378">
    <property type="entry name" value="PAP2_3"/>
    <property type="match status" value="1"/>
</dbReference>
<feature type="transmembrane region" description="Helical" evidence="1">
    <location>
        <begin position="126"/>
        <end position="143"/>
    </location>
</feature>
<dbReference type="Gene3D" id="3.90.190.10">
    <property type="entry name" value="Protein tyrosine phosphatase superfamily"/>
    <property type="match status" value="1"/>
</dbReference>
<accession>A0ABQ2XV17</accession>
<gene>
    <name evidence="3" type="ORF">GCM10010946_08220</name>
</gene>
<protein>
    <submittedName>
        <fullName evidence="3">Ser/threonine protein phosphatase</fullName>
    </submittedName>
</protein>
<dbReference type="InterPro" id="IPR029021">
    <property type="entry name" value="Prot-tyrosine_phosphatase-like"/>
</dbReference>
<dbReference type="PANTHER" id="PTHR47216">
    <property type="match status" value="1"/>
</dbReference>
<keyword evidence="4" id="KW-1185">Reference proteome</keyword>
<name>A0ABQ2XV17_9BURK</name>
<feature type="transmembrane region" description="Helical" evidence="1">
    <location>
        <begin position="201"/>
        <end position="224"/>
    </location>
</feature>
<dbReference type="SUPFAM" id="SSF52799">
    <property type="entry name" value="(Phosphotyrosine protein) phosphatases II"/>
    <property type="match status" value="1"/>
</dbReference>
<dbReference type="PANTHER" id="PTHR47216:SF4">
    <property type="entry name" value="OS01G0859400 PROTEIN"/>
    <property type="match status" value="1"/>
</dbReference>
<dbReference type="InterPro" id="IPR026841">
    <property type="entry name" value="Aur1/Ipt1"/>
</dbReference>
<keyword evidence="1" id="KW-0812">Transmembrane</keyword>
<feature type="transmembrane region" description="Helical" evidence="1">
    <location>
        <begin position="79"/>
        <end position="99"/>
    </location>
</feature>
<evidence type="ECO:0000313" key="3">
    <source>
        <dbReference type="EMBL" id="GGX33171.1"/>
    </source>
</evidence>
<dbReference type="RefSeq" id="WP_189355718.1">
    <property type="nucleotide sequence ID" value="NZ_BMYU01000001.1"/>
</dbReference>
<organism evidence="3 4">
    <name type="scientific">Undibacterium squillarum</name>
    <dbReference type="NCBI Taxonomy" id="1131567"/>
    <lineage>
        <taxon>Bacteria</taxon>
        <taxon>Pseudomonadati</taxon>
        <taxon>Pseudomonadota</taxon>
        <taxon>Betaproteobacteria</taxon>
        <taxon>Burkholderiales</taxon>
        <taxon>Oxalobacteraceae</taxon>
        <taxon>Undibacterium</taxon>
    </lineage>
</organism>
<keyword evidence="1" id="KW-0472">Membrane</keyword>
<proteinExistence type="predicted"/>
<keyword evidence="1" id="KW-1133">Transmembrane helix</keyword>
<feature type="transmembrane region" description="Helical" evidence="1">
    <location>
        <begin position="46"/>
        <end position="67"/>
    </location>
</feature>